<feature type="compositionally biased region" description="Basic residues" evidence="1">
    <location>
        <begin position="33"/>
        <end position="56"/>
    </location>
</feature>
<gene>
    <name evidence="2" type="ORF">METZ01_LOCUS202026</name>
</gene>
<name>A0A382EFR4_9ZZZZ</name>
<dbReference type="AlphaFoldDB" id="A0A382EFR4"/>
<reference evidence="2" key="1">
    <citation type="submission" date="2018-05" db="EMBL/GenBank/DDBJ databases">
        <authorList>
            <person name="Lanie J.A."/>
            <person name="Ng W.-L."/>
            <person name="Kazmierczak K.M."/>
            <person name="Andrzejewski T.M."/>
            <person name="Davidsen T.M."/>
            <person name="Wayne K.J."/>
            <person name="Tettelin H."/>
            <person name="Glass J.I."/>
            <person name="Rusch D."/>
            <person name="Podicherti R."/>
            <person name="Tsui H.-C.T."/>
            <person name="Winkler M.E."/>
        </authorList>
    </citation>
    <scope>NUCLEOTIDE SEQUENCE</scope>
</reference>
<dbReference type="EMBL" id="UINC01044137">
    <property type="protein sequence ID" value="SVB49172.1"/>
    <property type="molecule type" value="Genomic_DNA"/>
</dbReference>
<protein>
    <submittedName>
        <fullName evidence="2">Uncharacterized protein</fullName>
    </submittedName>
</protein>
<feature type="non-terminal residue" evidence="2">
    <location>
        <position position="73"/>
    </location>
</feature>
<feature type="compositionally biased region" description="Low complexity" evidence="1">
    <location>
        <begin position="64"/>
        <end position="73"/>
    </location>
</feature>
<feature type="non-terminal residue" evidence="2">
    <location>
        <position position="1"/>
    </location>
</feature>
<evidence type="ECO:0000256" key="1">
    <source>
        <dbReference type="SAM" id="MobiDB-lite"/>
    </source>
</evidence>
<feature type="region of interest" description="Disordered" evidence="1">
    <location>
        <begin position="1"/>
        <end position="73"/>
    </location>
</feature>
<proteinExistence type="predicted"/>
<evidence type="ECO:0000313" key="2">
    <source>
        <dbReference type="EMBL" id="SVB49172.1"/>
    </source>
</evidence>
<sequence>QGRPLPAPGRRLRPRPRSDHRSARPPHGLLLRGRARRHPGRRAPGRQPRCRRRRGRGPAGGTGPQPRQAGRRL</sequence>
<accession>A0A382EFR4</accession>
<organism evidence="2">
    <name type="scientific">marine metagenome</name>
    <dbReference type="NCBI Taxonomy" id="408172"/>
    <lineage>
        <taxon>unclassified sequences</taxon>
        <taxon>metagenomes</taxon>
        <taxon>ecological metagenomes</taxon>
    </lineage>
</organism>